<organism evidence="2 3">
    <name type="scientific">Leptobacterium flavescens</name>
    <dbReference type="NCBI Taxonomy" id="472055"/>
    <lineage>
        <taxon>Bacteria</taxon>
        <taxon>Pseudomonadati</taxon>
        <taxon>Bacteroidota</taxon>
        <taxon>Flavobacteriia</taxon>
        <taxon>Flavobacteriales</taxon>
        <taxon>Flavobacteriaceae</taxon>
        <taxon>Leptobacterium</taxon>
    </lineage>
</organism>
<dbReference type="AlphaFoldDB" id="A0A6P0UM86"/>
<dbReference type="Pfam" id="PF00534">
    <property type="entry name" value="Glycos_transf_1"/>
    <property type="match status" value="1"/>
</dbReference>
<dbReference type="RefSeq" id="WP_163605196.1">
    <property type="nucleotide sequence ID" value="NZ_JAABOO010000001.1"/>
</dbReference>
<keyword evidence="2" id="KW-0808">Transferase</keyword>
<evidence type="ECO:0000259" key="1">
    <source>
        <dbReference type="Pfam" id="PF00534"/>
    </source>
</evidence>
<dbReference type="Gene3D" id="3.40.50.2000">
    <property type="entry name" value="Glycogen Phosphorylase B"/>
    <property type="match status" value="2"/>
</dbReference>
<name>A0A6P0UM86_9FLAO</name>
<dbReference type="GO" id="GO:0016757">
    <property type="term" value="F:glycosyltransferase activity"/>
    <property type="evidence" value="ECO:0007669"/>
    <property type="project" value="InterPro"/>
</dbReference>
<comment type="caution">
    <text evidence="2">The sequence shown here is derived from an EMBL/GenBank/DDBJ whole genome shotgun (WGS) entry which is preliminary data.</text>
</comment>
<dbReference type="Proteomes" id="UP000468581">
    <property type="component" value="Unassembled WGS sequence"/>
</dbReference>
<dbReference type="PANTHER" id="PTHR12526">
    <property type="entry name" value="GLYCOSYLTRANSFERASE"/>
    <property type="match status" value="1"/>
</dbReference>
<dbReference type="EMBL" id="JAABOO010000001">
    <property type="protein sequence ID" value="NER12163.1"/>
    <property type="molecule type" value="Genomic_DNA"/>
</dbReference>
<dbReference type="SUPFAM" id="SSF53756">
    <property type="entry name" value="UDP-Glycosyltransferase/glycogen phosphorylase"/>
    <property type="match status" value="1"/>
</dbReference>
<evidence type="ECO:0000313" key="2">
    <source>
        <dbReference type="EMBL" id="NER12163.1"/>
    </source>
</evidence>
<dbReference type="InterPro" id="IPR001296">
    <property type="entry name" value="Glyco_trans_1"/>
</dbReference>
<proteinExistence type="predicted"/>
<protein>
    <submittedName>
        <fullName evidence="2">Glycosyltransferase</fullName>
    </submittedName>
</protein>
<gene>
    <name evidence="2" type="ORF">GWK08_01800</name>
</gene>
<reference evidence="2 3" key="1">
    <citation type="submission" date="2020-01" db="EMBL/GenBank/DDBJ databases">
        <title>Leptobacterium flavescens.</title>
        <authorList>
            <person name="Wang G."/>
        </authorList>
    </citation>
    <scope>NUCLEOTIDE SEQUENCE [LARGE SCALE GENOMIC DNA]</scope>
    <source>
        <strain evidence="2 3">KCTC 22160</strain>
    </source>
</reference>
<keyword evidence="3" id="KW-1185">Reference proteome</keyword>
<dbReference type="CDD" id="cd03801">
    <property type="entry name" value="GT4_PimA-like"/>
    <property type="match status" value="1"/>
</dbReference>
<accession>A0A6P0UM86</accession>
<sequence length="336" mass="38437">MKRILYIGNKLADKNRTATSIDTLGVLLENEGYKLYYSSSKENKVLRLIDMLLSCINHRKKADVVLIDTYSTQNFYFAFLVSQLSRWLKLPYIPILHGGNLENRLKNNPRLCKKIFNHARINISPSEFLKVTFEKYGFDNVEYIPNSVEIEKYRWKQRTDLKARLLWVRSFAGIYNPEMAVEVSSELNKQGIESLLCMVGPDKDGSMITTKNLANAKGVEIKLTGKLEKEEWHELSEEYDIFINTTNFDNMPVSIIEAMALGLPVVSTEVGGIPYLLKDGENSLLVEKGNSLQMAARIRELLGSPALTQKLSCNARKKAEAFNWDEIKHKWMETLS</sequence>
<feature type="domain" description="Glycosyl transferase family 1" evidence="1">
    <location>
        <begin position="151"/>
        <end position="317"/>
    </location>
</feature>
<evidence type="ECO:0000313" key="3">
    <source>
        <dbReference type="Proteomes" id="UP000468581"/>
    </source>
</evidence>